<evidence type="ECO:0000313" key="2">
    <source>
        <dbReference type="EMBL" id="TFD61474.1"/>
    </source>
</evidence>
<dbReference type="PANTHER" id="PTHR40399:SF1">
    <property type="entry name" value="PTS SYSTEM GLUCITOL_SORBITOL-SPECIFIC EIIC COMPONENT"/>
    <property type="match status" value="1"/>
</dbReference>
<dbReference type="GO" id="GO:0016020">
    <property type="term" value="C:membrane"/>
    <property type="evidence" value="ECO:0007669"/>
    <property type="project" value="InterPro"/>
</dbReference>
<dbReference type="PROSITE" id="PS51107">
    <property type="entry name" value="PTS_EIIC_TYPE_5"/>
    <property type="match status" value="1"/>
</dbReference>
<reference evidence="2 3" key="1">
    <citation type="submission" date="2019-03" db="EMBL/GenBank/DDBJ databases">
        <title>Genomics of glacier-inhabiting Cryobacterium strains.</title>
        <authorList>
            <person name="Liu Q."/>
            <person name="Xin Y.-H."/>
        </authorList>
    </citation>
    <scope>NUCLEOTIDE SEQUENCE [LARGE SCALE GENOMIC DNA]</scope>
    <source>
        <strain evidence="2 3">Sr39</strain>
    </source>
</reference>
<protein>
    <submittedName>
        <fullName evidence="2">PTS sorbitol transporter subunit IIC</fullName>
    </submittedName>
</protein>
<keyword evidence="1" id="KW-0812">Transmembrane</keyword>
<feature type="transmembrane region" description="Helical" evidence="1">
    <location>
        <begin position="164"/>
        <end position="185"/>
    </location>
</feature>
<dbReference type="PANTHER" id="PTHR40399">
    <property type="entry name" value="PTS SYSTEM GLUCITOL/SORBITOL-SPECIFIC EIIC COMPONENT"/>
    <property type="match status" value="1"/>
</dbReference>
<sequence length="233" mass="25084">MIGILDLVASAVDPAPPVPSGDNPVLMAFTWGAEQFIGLFNASGAAFMGLVTGILPTLIVLLTLMYAITTWIGEARMTRAVQWSARYAITRYTVMPVIAVIVLTNPMCFSFGMYLPERQKPAFYDAAVSFVHPVTAFFPHANAGEIFVWTGVAAGVLKVSPGSYAQLALLYFATGIVVIFIRGVVTEWITRMLIRREGLTAVFDDYDRAFAEASAASRSSKKTSAAAPIDGMA</sequence>
<dbReference type="Proteomes" id="UP000298170">
    <property type="component" value="Unassembled WGS sequence"/>
</dbReference>
<name>A0A4R9AGE7_9MICO</name>
<dbReference type="EMBL" id="SOHJ01000004">
    <property type="protein sequence ID" value="TFD61474.1"/>
    <property type="molecule type" value="Genomic_DNA"/>
</dbReference>
<dbReference type="GO" id="GO:0009401">
    <property type="term" value="P:phosphoenolpyruvate-dependent sugar phosphotransferase system"/>
    <property type="evidence" value="ECO:0007669"/>
    <property type="project" value="InterPro"/>
</dbReference>
<feature type="transmembrane region" description="Helical" evidence="1">
    <location>
        <begin position="93"/>
        <end position="115"/>
    </location>
</feature>
<keyword evidence="1" id="KW-0472">Membrane</keyword>
<gene>
    <name evidence="2" type="ORF">E3T39_05320</name>
</gene>
<organism evidence="2 3">
    <name type="scientific">Cryobacterium suzukii</name>
    <dbReference type="NCBI Taxonomy" id="1259198"/>
    <lineage>
        <taxon>Bacteria</taxon>
        <taxon>Bacillati</taxon>
        <taxon>Actinomycetota</taxon>
        <taxon>Actinomycetes</taxon>
        <taxon>Micrococcales</taxon>
        <taxon>Microbacteriaceae</taxon>
        <taxon>Cryobacterium</taxon>
    </lineage>
</organism>
<dbReference type="OrthoDB" id="9799765at2"/>
<evidence type="ECO:0000313" key="3">
    <source>
        <dbReference type="Proteomes" id="UP000298170"/>
    </source>
</evidence>
<accession>A0A4R9AGE7</accession>
<dbReference type="RefSeq" id="WP_134513686.1">
    <property type="nucleotide sequence ID" value="NZ_SOHJ01000004.1"/>
</dbReference>
<comment type="caution">
    <text evidence="2">The sequence shown here is derived from an EMBL/GenBank/DDBJ whole genome shotgun (WGS) entry which is preliminary data.</text>
</comment>
<keyword evidence="1" id="KW-1133">Transmembrane helix</keyword>
<dbReference type="Pfam" id="PF03608">
    <property type="entry name" value="EII-GUT"/>
    <property type="match status" value="1"/>
</dbReference>
<proteinExistence type="predicted"/>
<keyword evidence="3" id="KW-1185">Reference proteome</keyword>
<feature type="transmembrane region" description="Helical" evidence="1">
    <location>
        <begin position="45"/>
        <end position="72"/>
    </location>
</feature>
<evidence type="ECO:0000256" key="1">
    <source>
        <dbReference type="SAM" id="Phobius"/>
    </source>
</evidence>
<dbReference type="AlphaFoldDB" id="A0A4R9AGE7"/>
<dbReference type="InterPro" id="IPR004699">
    <property type="entry name" value="PTS_IID_sorb"/>
</dbReference>